<dbReference type="PANTHER" id="PTHR31902:SF7">
    <property type="entry name" value="ALTERED INHERITANCE OF MITOCHONDRIA PROTEIN 32"/>
    <property type="match status" value="1"/>
</dbReference>
<dbReference type="Pfam" id="PF06999">
    <property type="entry name" value="Suc_Fer-like"/>
    <property type="match status" value="1"/>
</dbReference>
<accession>A0A1G4MAH3</accession>
<dbReference type="SUPFAM" id="SSF52833">
    <property type="entry name" value="Thioredoxin-like"/>
    <property type="match status" value="1"/>
</dbReference>
<name>A0A1G4MAH3_LACFM</name>
<evidence type="ECO:0000256" key="1">
    <source>
        <dbReference type="ARBA" id="ARBA00038208"/>
    </source>
</evidence>
<evidence type="ECO:0000313" key="4">
    <source>
        <dbReference type="Proteomes" id="UP000190831"/>
    </source>
</evidence>
<dbReference type="OMA" id="IPEMKIY"/>
<dbReference type="InterPro" id="IPR036249">
    <property type="entry name" value="Thioredoxin-like_sf"/>
</dbReference>
<gene>
    <name evidence="3" type="ORF">LAFE_0C11474G</name>
</gene>
<comment type="similarity">
    <text evidence="1">Belongs to the AIM32 family.</text>
</comment>
<evidence type="ECO:0000256" key="2">
    <source>
        <dbReference type="ARBA" id="ARBA00040895"/>
    </source>
</evidence>
<dbReference type="Gene3D" id="3.40.30.10">
    <property type="entry name" value="Glutaredoxin"/>
    <property type="match status" value="1"/>
</dbReference>
<dbReference type="CDD" id="cd03062">
    <property type="entry name" value="TRX_Fd_Sucrase"/>
    <property type="match status" value="1"/>
</dbReference>
<dbReference type="AlphaFoldDB" id="A0A1G4MAH3"/>
<dbReference type="InterPro" id="IPR009737">
    <property type="entry name" value="Aim32/Apd1-like"/>
</dbReference>
<evidence type="ECO:0000313" key="3">
    <source>
        <dbReference type="EMBL" id="SCW00764.1"/>
    </source>
</evidence>
<dbReference type="STRING" id="4955.A0A1G4MAH3"/>
<keyword evidence="4" id="KW-1185">Reference proteome</keyword>
<proteinExistence type="inferred from homology"/>
<dbReference type="EMBL" id="LT598485">
    <property type="protein sequence ID" value="SCW00764.1"/>
    <property type="molecule type" value="Genomic_DNA"/>
</dbReference>
<sequence>MLRLAPTLRYPNLAKYSNFAACFHRQYQYVDIPDRQNVYHECDCYAKDLNHDLPRYSWLDINLKLPQKTPAYHKHLLLISPPDLVGQEPEWKGSWQRKLELNPKWPYSVIGELKSSLKNTRHGDGVLVNAMSIIHGELANQARRENTANILAIPDMKIYEIREKDIKEFANFIGGGARSNTLNFADYLKGAMEIRKKLETEDTEVYAAVNSFSSREFGKNLVLVCGHHQRDQRCGILAPRIIKKLQTIVEPETELGIVSHIGGHKYAGNLIFYNYLGRDNAQNAKVDGLWFGKILPTNVPTLVKNLNDGNIISEWFRGGISSRSKD</sequence>
<organism evidence="3 4">
    <name type="scientific">Lachancea fermentati</name>
    <name type="common">Zygosaccharomyces fermentati</name>
    <dbReference type="NCBI Taxonomy" id="4955"/>
    <lineage>
        <taxon>Eukaryota</taxon>
        <taxon>Fungi</taxon>
        <taxon>Dikarya</taxon>
        <taxon>Ascomycota</taxon>
        <taxon>Saccharomycotina</taxon>
        <taxon>Saccharomycetes</taxon>
        <taxon>Saccharomycetales</taxon>
        <taxon>Saccharomycetaceae</taxon>
        <taxon>Lachancea</taxon>
    </lineage>
</organism>
<dbReference type="OrthoDB" id="10253744at2759"/>
<dbReference type="Proteomes" id="UP000190831">
    <property type="component" value="Chromosome C"/>
</dbReference>
<dbReference type="PANTHER" id="PTHR31902">
    <property type="entry name" value="ACTIN PATCHES DISTAL PROTEIN 1"/>
    <property type="match status" value="1"/>
</dbReference>
<reference evidence="3 4" key="1">
    <citation type="submission" date="2016-03" db="EMBL/GenBank/DDBJ databases">
        <authorList>
            <person name="Devillers H."/>
        </authorList>
    </citation>
    <scope>NUCLEOTIDE SEQUENCE [LARGE SCALE GENOMIC DNA]</scope>
    <source>
        <strain evidence="3">CBS 6772</strain>
    </source>
</reference>
<protein>
    <recommendedName>
        <fullName evidence="2">Altered inheritance of mitochondria protein 32</fullName>
    </recommendedName>
</protein>